<keyword evidence="1" id="KW-1003">Cell membrane</keyword>
<dbReference type="Pfam" id="PF01547">
    <property type="entry name" value="SBP_bac_1"/>
    <property type="match status" value="1"/>
</dbReference>
<dbReference type="SUPFAM" id="SSF53850">
    <property type="entry name" value="Periplasmic binding protein-like II"/>
    <property type="match status" value="1"/>
</dbReference>
<dbReference type="EMBL" id="CP104067">
    <property type="protein sequence ID" value="WAH39805.1"/>
    <property type="molecule type" value="Genomic_DNA"/>
</dbReference>
<proteinExistence type="predicted"/>
<evidence type="ECO:0000256" key="3">
    <source>
        <dbReference type="ARBA" id="ARBA00023136"/>
    </source>
</evidence>
<organism evidence="6 7">
    <name type="scientific">Alicyclobacillus fastidiosus</name>
    <dbReference type="NCBI Taxonomy" id="392011"/>
    <lineage>
        <taxon>Bacteria</taxon>
        <taxon>Bacillati</taxon>
        <taxon>Bacillota</taxon>
        <taxon>Bacilli</taxon>
        <taxon>Bacillales</taxon>
        <taxon>Alicyclobacillaceae</taxon>
        <taxon>Alicyclobacillus</taxon>
    </lineage>
</organism>
<gene>
    <name evidence="6" type="ORF">NZD89_15490</name>
</gene>
<keyword evidence="3" id="KW-0472">Membrane</keyword>
<evidence type="ECO:0000313" key="6">
    <source>
        <dbReference type="EMBL" id="WAH39805.1"/>
    </source>
</evidence>
<keyword evidence="5" id="KW-0449">Lipoprotein</keyword>
<protein>
    <submittedName>
        <fullName evidence="6">Sugar ABC transporter substrate-binding protein</fullName>
    </submittedName>
</protein>
<evidence type="ECO:0000313" key="7">
    <source>
        <dbReference type="Proteomes" id="UP001164761"/>
    </source>
</evidence>
<keyword evidence="2" id="KW-0732">Signal</keyword>
<keyword evidence="7" id="KW-1185">Reference proteome</keyword>
<dbReference type="PANTHER" id="PTHR43649:SF33">
    <property type="entry name" value="POLYGALACTURONAN_RHAMNOGALACTURONAN-BINDING PROTEIN YTCQ"/>
    <property type="match status" value="1"/>
</dbReference>
<name>A0ABY6ZAP6_9BACL</name>
<evidence type="ECO:0000256" key="4">
    <source>
        <dbReference type="ARBA" id="ARBA00023139"/>
    </source>
</evidence>
<dbReference type="PANTHER" id="PTHR43649">
    <property type="entry name" value="ARABINOSE-BINDING PROTEIN-RELATED"/>
    <property type="match status" value="1"/>
</dbReference>
<dbReference type="CDD" id="cd13585">
    <property type="entry name" value="PBP2_TMBP_like"/>
    <property type="match status" value="1"/>
</dbReference>
<keyword evidence="4" id="KW-0564">Palmitate</keyword>
<sequence length="410" mass="46096">MFWGSPFEKQIQTQQAAEFSKDNPGVTVTPQIIPSDYQTKLNTLMASGNMPDMSYLGSNQALIWGAQGHILNIAPYVKKDVELQNWLPEAYIYWAPGKYTNLSTLENENLYYNPSIFKKAHISPPPDLESKAWSWSQFVQVAEELTVDSNGKHPNDPGFNPNQIVQYGVNMPIENNYDGWYNYLLSAGGSITNAAGTKYTMNSPAAVDAFQKLHDLIWKYHVMPTPSQSQNLPGTDQALQTGKYAMIMDGQWMLLDFNQEHLSFGIGVLPKIQKPVSFLFSGAQPIYSSTKNPDLAIKFLEFETNPLSQLVTQGLWMPLQKQYYTDPSLVKKWAYNSAHPEPQYQDAVINTVLNYSAPDPGNTLKNFSQIDTVIEQKLDLIWADKEPVQTVLDQIGSQVTPLLEGVYPSH</sequence>
<dbReference type="Proteomes" id="UP001164761">
    <property type="component" value="Chromosome"/>
</dbReference>
<reference evidence="6" key="1">
    <citation type="submission" date="2022-08" db="EMBL/GenBank/DDBJ databases">
        <title>Alicyclobacillus fastidiosus DSM 17978, complete genome.</title>
        <authorList>
            <person name="Wang Q."/>
            <person name="Cai R."/>
            <person name="Wang Z."/>
        </authorList>
    </citation>
    <scope>NUCLEOTIDE SEQUENCE</scope>
    <source>
        <strain evidence="6">DSM 17978</strain>
    </source>
</reference>
<dbReference type="Gene3D" id="3.40.190.10">
    <property type="entry name" value="Periplasmic binding protein-like II"/>
    <property type="match status" value="1"/>
</dbReference>
<evidence type="ECO:0000256" key="5">
    <source>
        <dbReference type="ARBA" id="ARBA00023288"/>
    </source>
</evidence>
<evidence type="ECO:0000256" key="1">
    <source>
        <dbReference type="ARBA" id="ARBA00022475"/>
    </source>
</evidence>
<accession>A0ABY6ZAP6</accession>
<dbReference type="RefSeq" id="WP_268003703.1">
    <property type="nucleotide sequence ID" value="NZ_BSUT01000001.1"/>
</dbReference>
<dbReference type="InterPro" id="IPR050490">
    <property type="entry name" value="Bact_solute-bd_prot1"/>
</dbReference>
<evidence type="ECO:0000256" key="2">
    <source>
        <dbReference type="ARBA" id="ARBA00022729"/>
    </source>
</evidence>
<dbReference type="InterPro" id="IPR006059">
    <property type="entry name" value="SBP"/>
</dbReference>